<evidence type="ECO:0000313" key="4">
    <source>
        <dbReference type="EMBL" id="KAK1751495.1"/>
    </source>
</evidence>
<sequence length="288" mass="32796">MPSTTTQRKLASQFIAVTNATKESAAHYLRTANYNLDAAINLYFSSADAEQAAGQPSPDEDLNKMFDGLLSQQDREADESNNTMGAESLEQYVGQLGVNHVNYELFVLLDIVEAEGLGQISRKGFVNGWRAVMLNRDYQVEATISSQKRYVRKCIDQLPGNATQFKKLYQRAFLTGKEPQQKAVDKDIAMVFWDMLFDPAVHPWRSKHVNWLEVWKGFLEEKWKRSVNRDMWNQTLIFAGKTMEDETLGFWNEDQAWPSVIDDFVAWCRETNVVAAAKGGAETMEVDE</sequence>
<evidence type="ECO:0000259" key="3">
    <source>
        <dbReference type="PROSITE" id="PS51229"/>
    </source>
</evidence>
<dbReference type="Pfam" id="PF14555">
    <property type="entry name" value="UBA_4"/>
    <property type="match status" value="1"/>
</dbReference>
<dbReference type="Pfam" id="PF03556">
    <property type="entry name" value="Cullin_binding"/>
    <property type="match status" value="1"/>
</dbReference>
<dbReference type="SUPFAM" id="SSF46934">
    <property type="entry name" value="UBA-like"/>
    <property type="match status" value="1"/>
</dbReference>
<dbReference type="GO" id="GO:0000151">
    <property type="term" value="C:ubiquitin ligase complex"/>
    <property type="evidence" value="ECO:0007669"/>
    <property type="project" value="TreeGrafter"/>
</dbReference>
<dbReference type="AlphaFoldDB" id="A0AAJ0B5A5"/>
<dbReference type="InterPro" id="IPR009060">
    <property type="entry name" value="UBA-like_sf"/>
</dbReference>
<organism evidence="4 5">
    <name type="scientific">Echria macrotheca</name>
    <dbReference type="NCBI Taxonomy" id="438768"/>
    <lineage>
        <taxon>Eukaryota</taxon>
        <taxon>Fungi</taxon>
        <taxon>Dikarya</taxon>
        <taxon>Ascomycota</taxon>
        <taxon>Pezizomycotina</taxon>
        <taxon>Sordariomycetes</taxon>
        <taxon>Sordariomycetidae</taxon>
        <taxon>Sordariales</taxon>
        <taxon>Schizotheciaceae</taxon>
        <taxon>Echria</taxon>
    </lineage>
</organism>
<name>A0AAJ0B5A5_9PEZI</name>
<dbReference type="GO" id="GO:0031624">
    <property type="term" value="F:ubiquitin conjugating enzyme binding"/>
    <property type="evidence" value="ECO:0007669"/>
    <property type="project" value="TreeGrafter"/>
</dbReference>
<dbReference type="Gene3D" id="1.10.238.10">
    <property type="entry name" value="EF-hand"/>
    <property type="match status" value="1"/>
</dbReference>
<evidence type="ECO:0000256" key="1">
    <source>
        <dbReference type="ARBA" id="ARBA00022786"/>
    </source>
</evidence>
<dbReference type="InterPro" id="IPR014764">
    <property type="entry name" value="DCN-prot"/>
</dbReference>
<reference evidence="4" key="1">
    <citation type="submission" date="2023-06" db="EMBL/GenBank/DDBJ databases">
        <title>Genome-scale phylogeny and comparative genomics of the fungal order Sordariales.</title>
        <authorList>
            <consortium name="Lawrence Berkeley National Laboratory"/>
            <person name="Hensen N."/>
            <person name="Bonometti L."/>
            <person name="Westerberg I."/>
            <person name="Brannstrom I.O."/>
            <person name="Guillou S."/>
            <person name="Cros-Aarteil S."/>
            <person name="Calhoun S."/>
            <person name="Haridas S."/>
            <person name="Kuo A."/>
            <person name="Mondo S."/>
            <person name="Pangilinan J."/>
            <person name="Riley R."/>
            <person name="Labutti K."/>
            <person name="Andreopoulos B."/>
            <person name="Lipzen A."/>
            <person name="Chen C."/>
            <person name="Yanf M."/>
            <person name="Daum C."/>
            <person name="Ng V."/>
            <person name="Clum A."/>
            <person name="Steindorff A."/>
            <person name="Ohm R."/>
            <person name="Martin F."/>
            <person name="Silar P."/>
            <person name="Natvig D."/>
            <person name="Lalanne C."/>
            <person name="Gautier V."/>
            <person name="Ament-Velasquez S.L."/>
            <person name="Kruys A."/>
            <person name="Hutchinson M.I."/>
            <person name="Powell A.J."/>
            <person name="Barry K."/>
            <person name="Miller A.N."/>
            <person name="Grigoriev I.V."/>
            <person name="Debuchy R."/>
            <person name="Gladieux P."/>
            <person name="Thoren M.H."/>
            <person name="Johannesson H."/>
        </authorList>
    </citation>
    <scope>NUCLEOTIDE SEQUENCE</scope>
    <source>
        <strain evidence="4">PSN4</strain>
    </source>
</reference>
<proteinExistence type="predicted"/>
<dbReference type="PROSITE" id="PS51229">
    <property type="entry name" value="DCUN1"/>
    <property type="match status" value="1"/>
</dbReference>
<comment type="caution">
    <text evidence="4">The sequence shown here is derived from an EMBL/GenBank/DDBJ whole genome shotgun (WGS) entry which is preliminary data.</text>
</comment>
<evidence type="ECO:0000256" key="2">
    <source>
        <dbReference type="RuleBase" id="RU410713"/>
    </source>
</evidence>
<dbReference type="Gene3D" id="1.10.238.200">
    <property type="entry name" value="Cullin, PONY binding domain"/>
    <property type="match status" value="1"/>
</dbReference>
<dbReference type="GO" id="GO:0032182">
    <property type="term" value="F:ubiquitin-like protein binding"/>
    <property type="evidence" value="ECO:0007669"/>
    <property type="project" value="TreeGrafter"/>
</dbReference>
<keyword evidence="5" id="KW-1185">Reference proteome</keyword>
<protein>
    <recommendedName>
        <fullName evidence="2">Defective in cullin neddylation protein</fullName>
    </recommendedName>
</protein>
<gene>
    <name evidence="4" type="ORF">QBC47DRAFT_391928</name>
</gene>
<dbReference type="InterPro" id="IPR005176">
    <property type="entry name" value="PONY_dom"/>
</dbReference>
<dbReference type="PANTHER" id="PTHR12281">
    <property type="entry name" value="RP42 RELATED"/>
    <property type="match status" value="1"/>
</dbReference>
<dbReference type="Proteomes" id="UP001239445">
    <property type="component" value="Unassembled WGS sequence"/>
</dbReference>
<evidence type="ECO:0000313" key="5">
    <source>
        <dbReference type="Proteomes" id="UP001239445"/>
    </source>
</evidence>
<dbReference type="Gene3D" id="1.10.8.10">
    <property type="entry name" value="DNA helicase RuvA subunit, C-terminal domain"/>
    <property type="match status" value="1"/>
</dbReference>
<feature type="domain" description="DCUN1" evidence="3">
    <location>
        <begin position="57"/>
        <end position="269"/>
    </location>
</feature>
<keyword evidence="1" id="KW-0833">Ubl conjugation pathway</keyword>
<dbReference type="EMBL" id="MU839842">
    <property type="protein sequence ID" value="KAK1751495.1"/>
    <property type="molecule type" value="Genomic_DNA"/>
</dbReference>
<comment type="function">
    <text evidence="2">Neddylation of cullins play an essential role in the regulation of SCF-type complexes activity.</text>
</comment>
<dbReference type="InterPro" id="IPR042460">
    <property type="entry name" value="DCN1-like_PONY"/>
</dbReference>
<dbReference type="GO" id="GO:0097602">
    <property type="term" value="F:cullin family protein binding"/>
    <property type="evidence" value="ECO:0007669"/>
    <property type="project" value="TreeGrafter"/>
</dbReference>
<dbReference type="GO" id="GO:0045116">
    <property type="term" value="P:protein neddylation"/>
    <property type="evidence" value="ECO:0007669"/>
    <property type="project" value="TreeGrafter"/>
</dbReference>
<accession>A0AAJ0B5A5</accession>
<dbReference type="CDD" id="cd14273">
    <property type="entry name" value="UBA_TAP-C_like"/>
    <property type="match status" value="1"/>
</dbReference>
<dbReference type="PANTHER" id="PTHR12281:SF31">
    <property type="entry name" value="DCN1-LIKE PROTEIN 3"/>
    <property type="match status" value="1"/>
</dbReference>